<evidence type="ECO:0000313" key="9">
    <source>
        <dbReference type="Proteomes" id="UP001626550"/>
    </source>
</evidence>
<dbReference type="InterPro" id="IPR048258">
    <property type="entry name" value="Cyclins_cyclin-box"/>
</dbReference>
<dbReference type="PROSITE" id="PS00292">
    <property type="entry name" value="CYCLINS"/>
    <property type="match status" value="1"/>
</dbReference>
<dbReference type="Proteomes" id="UP001626550">
    <property type="component" value="Unassembled WGS sequence"/>
</dbReference>
<keyword evidence="3 5" id="KW-0195">Cyclin</keyword>
<dbReference type="InterPro" id="IPR036915">
    <property type="entry name" value="Cyclin-like_sf"/>
</dbReference>
<dbReference type="AlphaFoldDB" id="A0ABD2Q064"/>
<evidence type="ECO:0000256" key="3">
    <source>
        <dbReference type="ARBA" id="ARBA00023127"/>
    </source>
</evidence>
<sequence>MLKDKFLAAGRDALKPASKHTNSLLPSFSLPSKQKIQTRDLFEAACPSASAEELAEFKTFRSQRDMIRNCNSSVLSEISKNNFDRSDCGEFHEENFNYMQDRELTVFPLTKNFIELKGHDITSRMRYAIINWLVDVHKSFQLTPESLFLTVAVMDRYIHRTSIKIKKESIQLLALTALYVSAKFEEIFPPEISEIAGLCEDNITKEHIKEAEKDILKTLNFTLSFPSPIVFLRRLTSALGSDHGAHSLAKYLLELSIAEYDLAHLTGNKRASIAVCLAQALSTQCGDLSKIWVDGMVYLTGLKLEDIVDDLRVLARAVYRQNSPSRYRAIKNKYTDTESLGRVAELPILRSVLLENIGGIEFDN</sequence>
<name>A0ABD2Q064_9PLAT</name>
<comment type="similarity">
    <text evidence="5">Belongs to the cyclin family.</text>
</comment>
<feature type="domain" description="Cyclin-like" evidence="6">
    <location>
        <begin position="131"/>
        <end position="217"/>
    </location>
</feature>
<keyword evidence="1" id="KW-0132">Cell division</keyword>
<organism evidence="8 9">
    <name type="scientific">Cichlidogyrus casuarinus</name>
    <dbReference type="NCBI Taxonomy" id="1844966"/>
    <lineage>
        <taxon>Eukaryota</taxon>
        <taxon>Metazoa</taxon>
        <taxon>Spiralia</taxon>
        <taxon>Lophotrochozoa</taxon>
        <taxon>Platyhelminthes</taxon>
        <taxon>Monogenea</taxon>
        <taxon>Monopisthocotylea</taxon>
        <taxon>Dactylogyridea</taxon>
        <taxon>Ancyrocephalidae</taxon>
        <taxon>Cichlidogyrus</taxon>
    </lineage>
</organism>
<dbReference type="EMBL" id="JBJKFK010001454">
    <property type="protein sequence ID" value="KAL3313050.1"/>
    <property type="molecule type" value="Genomic_DNA"/>
</dbReference>
<evidence type="ECO:0000259" key="7">
    <source>
        <dbReference type="SMART" id="SM01332"/>
    </source>
</evidence>
<dbReference type="FunFam" id="1.10.472.10:FF:000001">
    <property type="entry name" value="G2/mitotic-specific cyclin"/>
    <property type="match status" value="1"/>
</dbReference>
<dbReference type="GO" id="GO:0051301">
    <property type="term" value="P:cell division"/>
    <property type="evidence" value="ECO:0007669"/>
    <property type="project" value="UniProtKB-KW"/>
</dbReference>
<dbReference type="Pfam" id="PF00134">
    <property type="entry name" value="Cyclin_N"/>
    <property type="match status" value="1"/>
</dbReference>
<evidence type="ECO:0000259" key="6">
    <source>
        <dbReference type="SMART" id="SM00385"/>
    </source>
</evidence>
<comment type="caution">
    <text evidence="8">The sequence shown here is derived from an EMBL/GenBank/DDBJ whole genome shotgun (WGS) entry which is preliminary data.</text>
</comment>
<proteinExistence type="inferred from homology"/>
<keyword evidence="2" id="KW-0498">Mitosis</keyword>
<reference evidence="8 9" key="1">
    <citation type="submission" date="2024-11" db="EMBL/GenBank/DDBJ databases">
        <title>Adaptive evolution of stress response genes in parasites aligns with host niche diversity.</title>
        <authorList>
            <person name="Hahn C."/>
            <person name="Resl P."/>
        </authorList>
    </citation>
    <scope>NUCLEOTIDE SEQUENCE [LARGE SCALE GENOMIC DNA]</scope>
    <source>
        <strain evidence="8">EGGRZ-B1_66</strain>
        <tissue evidence="8">Body</tissue>
    </source>
</reference>
<dbReference type="PANTHER" id="PTHR10177">
    <property type="entry name" value="CYCLINS"/>
    <property type="match status" value="1"/>
</dbReference>
<keyword evidence="4" id="KW-0131">Cell cycle</keyword>
<dbReference type="InterPro" id="IPR004367">
    <property type="entry name" value="Cyclin_C-dom"/>
</dbReference>
<dbReference type="Gene3D" id="1.10.472.10">
    <property type="entry name" value="Cyclin-like"/>
    <property type="match status" value="2"/>
</dbReference>
<keyword evidence="9" id="KW-1185">Reference proteome</keyword>
<dbReference type="SMART" id="SM01332">
    <property type="entry name" value="Cyclin_C"/>
    <property type="match status" value="1"/>
</dbReference>
<dbReference type="InterPro" id="IPR046965">
    <property type="entry name" value="Cyclin_A/B-like"/>
</dbReference>
<feature type="domain" description="Cyclin-like" evidence="6">
    <location>
        <begin position="230"/>
        <end position="316"/>
    </location>
</feature>
<evidence type="ECO:0000256" key="1">
    <source>
        <dbReference type="ARBA" id="ARBA00022618"/>
    </source>
</evidence>
<dbReference type="Pfam" id="PF02984">
    <property type="entry name" value="Cyclin_C"/>
    <property type="match status" value="1"/>
</dbReference>
<protein>
    <submittedName>
        <fullName evidence="8">G2/mitotic-specific cyclin-B2</fullName>
    </submittedName>
</protein>
<dbReference type="InterPro" id="IPR013763">
    <property type="entry name" value="Cyclin-like_dom"/>
</dbReference>
<dbReference type="SMART" id="SM00385">
    <property type="entry name" value="CYCLIN"/>
    <property type="match status" value="2"/>
</dbReference>
<evidence type="ECO:0000313" key="8">
    <source>
        <dbReference type="EMBL" id="KAL3313050.1"/>
    </source>
</evidence>
<gene>
    <name evidence="8" type="primary">CCNB2</name>
    <name evidence="8" type="ORF">Ciccas_008353</name>
</gene>
<feature type="domain" description="Cyclin C-terminal" evidence="7">
    <location>
        <begin position="226"/>
        <end position="349"/>
    </location>
</feature>
<dbReference type="InterPro" id="IPR039361">
    <property type="entry name" value="Cyclin"/>
</dbReference>
<evidence type="ECO:0000256" key="4">
    <source>
        <dbReference type="ARBA" id="ARBA00023306"/>
    </source>
</evidence>
<dbReference type="InterPro" id="IPR006671">
    <property type="entry name" value="Cyclin_N"/>
</dbReference>
<dbReference type="SUPFAM" id="SSF47954">
    <property type="entry name" value="Cyclin-like"/>
    <property type="match status" value="2"/>
</dbReference>
<dbReference type="PIRSF" id="PIRSF001771">
    <property type="entry name" value="Cyclin_A_B_D_E"/>
    <property type="match status" value="1"/>
</dbReference>
<evidence type="ECO:0000256" key="2">
    <source>
        <dbReference type="ARBA" id="ARBA00022776"/>
    </source>
</evidence>
<accession>A0ABD2Q064</accession>
<evidence type="ECO:0000256" key="5">
    <source>
        <dbReference type="RuleBase" id="RU000383"/>
    </source>
</evidence>